<name>A0A6B0RP76_9CETA</name>
<keyword evidence="7" id="KW-0833">Ubl conjugation pathway</keyword>
<feature type="region of interest" description="Disordered" evidence="18">
    <location>
        <begin position="434"/>
        <end position="477"/>
    </location>
</feature>
<comment type="similarity">
    <text evidence="3">Belongs to the HAD-like hydrolase superfamily.</text>
</comment>
<dbReference type="CDD" id="cd07501">
    <property type="entry name" value="HAD_MDP-1_like"/>
    <property type="match status" value="1"/>
</dbReference>
<dbReference type="Pfam" id="PF12689">
    <property type="entry name" value="Acid_PPase"/>
    <property type="match status" value="1"/>
</dbReference>
<dbReference type="EC" id="3.1.3.48" evidence="5"/>
<dbReference type="InterPro" id="IPR019954">
    <property type="entry name" value="Ubiquitin_CS"/>
</dbReference>
<dbReference type="InterPro" id="IPR029071">
    <property type="entry name" value="Ubiquitin-like_domsf"/>
</dbReference>
<dbReference type="SFLD" id="SFLDS00003">
    <property type="entry name" value="Haloacid_Dehalogenase"/>
    <property type="match status" value="1"/>
</dbReference>
<comment type="function">
    <text evidence="16">Magnesium-dependent phosphatase which may act as a tyrosine phosphatase.</text>
</comment>
<dbReference type="GO" id="GO:0004725">
    <property type="term" value="F:protein tyrosine phosphatase activity"/>
    <property type="evidence" value="ECO:0007669"/>
    <property type="project" value="UniProtKB-EC"/>
</dbReference>
<dbReference type="InterPro" id="IPR023214">
    <property type="entry name" value="HAD_sf"/>
</dbReference>
<evidence type="ECO:0000256" key="18">
    <source>
        <dbReference type="SAM" id="MobiDB-lite"/>
    </source>
</evidence>
<evidence type="ECO:0000313" key="20">
    <source>
        <dbReference type="EMBL" id="MXQ91930.1"/>
    </source>
</evidence>
<organism evidence="20 21">
    <name type="scientific">Bos mutus</name>
    <name type="common">wild yak</name>
    <dbReference type="NCBI Taxonomy" id="72004"/>
    <lineage>
        <taxon>Eukaryota</taxon>
        <taxon>Metazoa</taxon>
        <taxon>Chordata</taxon>
        <taxon>Craniata</taxon>
        <taxon>Vertebrata</taxon>
        <taxon>Euteleostomi</taxon>
        <taxon>Mammalia</taxon>
        <taxon>Eutheria</taxon>
        <taxon>Laurasiatheria</taxon>
        <taxon>Artiodactyla</taxon>
        <taxon>Ruminantia</taxon>
        <taxon>Pecora</taxon>
        <taxon>Bovidae</taxon>
        <taxon>Bovinae</taxon>
        <taxon>Bos</taxon>
    </lineage>
</organism>
<dbReference type="FunFam" id="3.10.20.90:FF:000023">
    <property type="entry name" value="NEDD8 protein"/>
    <property type="match status" value="1"/>
</dbReference>
<dbReference type="Gene3D" id="6.10.250.1710">
    <property type="match status" value="1"/>
</dbReference>
<dbReference type="InterPro" id="IPR005024">
    <property type="entry name" value="Snf7_fam"/>
</dbReference>
<evidence type="ECO:0000256" key="4">
    <source>
        <dbReference type="ARBA" id="ARBA00008430"/>
    </source>
</evidence>
<dbReference type="PRINTS" id="PR00348">
    <property type="entry name" value="UBIQUITIN"/>
</dbReference>
<comment type="function">
    <text evidence="12">Ubiquitin-like protein which plays an important role in cell cycle control and embryogenesis via its conjugation to a limited number of cellular proteins, such as cullins or p53/TP53. Attachment of NEDD8 to cullins is critical for the recruitment of E2 to the cullin-RING-based E3 ubiquitin-protein ligase complex, thus facilitating polyubiquitination and proteasomal degradation of cyclins and other regulatory proteins. Attachment of NEDD8 to p53/TP53 inhibits p53/TP53 transcriptional activity. Covalent attachment to its substrates requires prior activation by the E1 complex UBE1C-APPBP1 and linkage to the E2 enzyme UBE2M.</text>
</comment>
<evidence type="ECO:0000256" key="12">
    <source>
        <dbReference type="ARBA" id="ARBA00045599"/>
    </source>
</evidence>
<evidence type="ECO:0000256" key="1">
    <source>
        <dbReference type="ARBA" id="ARBA00001946"/>
    </source>
</evidence>
<dbReference type="SUPFAM" id="SSF56784">
    <property type="entry name" value="HAD-like"/>
    <property type="match status" value="1"/>
</dbReference>
<dbReference type="PROSITE" id="PS00299">
    <property type="entry name" value="UBIQUITIN_1"/>
    <property type="match status" value="1"/>
</dbReference>
<dbReference type="SUPFAM" id="SSF54236">
    <property type="entry name" value="Ubiquitin-like"/>
    <property type="match status" value="1"/>
</dbReference>
<evidence type="ECO:0000259" key="19">
    <source>
        <dbReference type="PROSITE" id="PS50053"/>
    </source>
</evidence>
<evidence type="ECO:0000256" key="15">
    <source>
        <dbReference type="ARBA" id="ARBA00051722"/>
    </source>
</evidence>
<keyword evidence="9" id="KW-0460">Magnesium</keyword>
<dbReference type="InterPro" id="IPR019956">
    <property type="entry name" value="Ubiquitin_dom"/>
</dbReference>
<dbReference type="Pfam" id="PF03357">
    <property type="entry name" value="Snf7"/>
    <property type="match status" value="1"/>
</dbReference>
<dbReference type="InterPro" id="IPR035679">
    <property type="entry name" value="MDP-1_euk"/>
</dbReference>
<dbReference type="Pfam" id="PF00240">
    <property type="entry name" value="ubiquitin"/>
    <property type="match status" value="1"/>
</dbReference>
<dbReference type="NCBIfam" id="TIGR01685">
    <property type="entry name" value="MDP-1"/>
    <property type="match status" value="1"/>
</dbReference>
<keyword evidence="8" id="KW-0378">Hydrolase</keyword>
<evidence type="ECO:0000256" key="17">
    <source>
        <dbReference type="ARBA" id="ARBA00069981"/>
    </source>
</evidence>
<reference evidence="20" key="1">
    <citation type="submission" date="2019-10" db="EMBL/GenBank/DDBJ databases">
        <title>The sequence and de novo assembly of the wild yak genome.</title>
        <authorList>
            <person name="Liu Y."/>
        </authorList>
    </citation>
    <scope>NUCLEOTIDE SEQUENCE [LARGE SCALE GENOMIC DNA]</scope>
    <source>
        <strain evidence="20">WY2019</strain>
    </source>
</reference>
<dbReference type="GO" id="GO:0003993">
    <property type="term" value="F:acid phosphatase activity"/>
    <property type="evidence" value="ECO:0007669"/>
    <property type="project" value="TreeGrafter"/>
</dbReference>
<dbReference type="PANTHER" id="PTHR17901">
    <property type="entry name" value="MAGNESIUM-DEPENDENT PHOSPHATASE 1 MDP1"/>
    <property type="match status" value="1"/>
</dbReference>
<dbReference type="InterPro" id="IPR038738">
    <property type="entry name" value="Nedd8-like"/>
</dbReference>
<dbReference type="Gene3D" id="3.10.20.90">
    <property type="entry name" value="Phosphatidylinositol 3-kinase Catalytic Subunit, Chain A, domain 1"/>
    <property type="match status" value="1"/>
</dbReference>
<dbReference type="Gene3D" id="3.40.50.1000">
    <property type="entry name" value="HAD superfamily/HAD-like"/>
    <property type="match status" value="1"/>
</dbReference>
<evidence type="ECO:0000256" key="3">
    <source>
        <dbReference type="ARBA" id="ARBA00007958"/>
    </source>
</evidence>
<dbReference type="InterPro" id="IPR036412">
    <property type="entry name" value="HAD-like_sf"/>
</dbReference>
<dbReference type="InterPro" id="IPR010033">
    <property type="entry name" value="HAD_SF_ppase_IIIC"/>
</dbReference>
<proteinExistence type="inferred from homology"/>
<keyword evidence="21" id="KW-1185">Reference proteome</keyword>
<dbReference type="InterPro" id="IPR010036">
    <property type="entry name" value="MDP_1_eu_arc"/>
</dbReference>
<dbReference type="EMBL" id="VBQZ03000076">
    <property type="protein sequence ID" value="MXQ91930.1"/>
    <property type="molecule type" value="Genomic_DNA"/>
</dbReference>
<evidence type="ECO:0000256" key="16">
    <source>
        <dbReference type="ARBA" id="ARBA00055318"/>
    </source>
</evidence>
<dbReference type="InterPro" id="IPR000626">
    <property type="entry name" value="Ubiquitin-like_dom"/>
</dbReference>
<protein>
    <recommendedName>
        <fullName evidence="17">Magnesium-dependent phosphatase 1</fullName>
        <ecNumber evidence="5">3.1.3.48</ecNumber>
    </recommendedName>
    <alternativeName>
        <fullName evidence="11">Neddylin</fullName>
    </alternativeName>
    <alternativeName>
        <fullName evidence="14">Ubiquitin-like protein NEDD8</fullName>
    </alternativeName>
</protein>
<comment type="cofactor">
    <cofactor evidence="1">
        <name>Mg(2+)</name>
        <dbReference type="ChEBI" id="CHEBI:18420"/>
    </cofactor>
</comment>
<evidence type="ECO:0000313" key="21">
    <source>
        <dbReference type="Proteomes" id="UP000322234"/>
    </source>
</evidence>
<dbReference type="GO" id="GO:0007034">
    <property type="term" value="P:vacuolar transport"/>
    <property type="evidence" value="ECO:0007669"/>
    <property type="project" value="InterPro"/>
</dbReference>
<gene>
    <name evidence="20" type="ORF">E5288_WYG019553</name>
</gene>
<dbReference type="SFLD" id="SFLDG01131">
    <property type="entry name" value="C1.5.2:_MDP_Like"/>
    <property type="match status" value="1"/>
</dbReference>
<keyword evidence="6" id="KW-0479">Metal-binding</keyword>
<feature type="domain" description="Ubiquitin-like" evidence="19">
    <location>
        <begin position="11"/>
        <end position="83"/>
    </location>
</feature>
<dbReference type="FunFam" id="3.40.50.1000:FF:000127">
    <property type="entry name" value="Magnesium-dependent phosphatase 1"/>
    <property type="match status" value="1"/>
</dbReference>
<sequence length="477" mass="54250">MSEIGYEQILLTLQINFAESTLTGKEIEIDIEPTDKVERIKERVEEKEGIPPQQQRLIYSGKQMNDEKTAADYKILGGSVLHLRAPLCGLGTDLPSSAWRRSSRRFSEARRRPLSCESKACLRAHSLRARVMARLPKLAVFDLDYTLWPFWVDTHVDPPFHKSSDGTVRDRRGQSIQLYPEVPEVLERLRGLGVPIAAASRTGEVEGANQLLELFDLVRYFVHREIYPGSKVTHFERLQRKTGVPFSQMIFFDDEKRNIVDVSKLGKKEKGPTPEEAIQKLKETEKILIKKQEFLEQKIEQELQAAKKHGTKNKRAALQALRRKKRLEQQLAQTDGTLSTLEFQREAIENATTNAEVLRTMELAAQGLKKAYQDMDIDKVDELMADITEQQEVAQQISDAISRPVGFGDDVDEDELLEELEELEQEELARELLHVGDEEEEPPVTLPSAPSTHLPAEPAPKADEDEAELKQLAEWVS</sequence>
<dbReference type="PANTHER" id="PTHR17901:SF14">
    <property type="entry name" value="MAGNESIUM-DEPENDENT PHOSPHATASE 1"/>
    <property type="match status" value="1"/>
</dbReference>
<evidence type="ECO:0000256" key="2">
    <source>
        <dbReference type="ARBA" id="ARBA00006190"/>
    </source>
</evidence>
<evidence type="ECO:0000256" key="11">
    <source>
        <dbReference type="ARBA" id="ARBA00029788"/>
    </source>
</evidence>
<evidence type="ECO:0000256" key="7">
    <source>
        <dbReference type="ARBA" id="ARBA00022786"/>
    </source>
</evidence>
<dbReference type="GO" id="GO:0046872">
    <property type="term" value="F:metal ion binding"/>
    <property type="evidence" value="ECO:0007669"/>
    <property type="project" value="UniProtKB-KW"/>
</dbReference>
<dbReference type="SMART" id="SM00213">
    <property type="entry name" value="UBQ"/>
    <property type="match status" value="1"/>
</dbReference>
<comment type="caution">
    <text evidence="20">The sequence shown here is derived from an EMBL/GenBank/DDBJ whole genome shotgun (WGS) entry which is preliminary data.</text>
</comment>
<evidence type="ECO:0000256" key="6">
    <source>
        <dbReference type="ARBA" id="ARBA00022723"/>
    </source>
</evidence>
<dbReference type="PROSITE" id="PS50053">
    <property type="entry name" value="UBIQUITIN_2"/>
    <property type="match status" value="1"/>
</dbReference>
<keyword evidence="10" id="KW-0904">Protein phosphatase</keyword>
<dbReference type="NCBIfam" id="TIGR01681">
    <property type="entry name" value="HAD-SF-IIIC"/>
    <property type="match status" value="1"/>
</dbReference>
<evidence type="ECO:0000256" key="10">
    <source>
        <dbReference type="ARBA" id="ARBA00022912"/>
    </source>
</evidence>
<comment type="subunit">
    <text evidence="13">Interacts with AHR; interaction is direct. Interacts with NUB1; interaction is direct. Interacts with ESR1.</text>
</comment>
<evidence type="ECO:0000256" key="14">
    <source>
        <dbReference type="ARBA" id="ARBA00049766"/>
    </source>
</evidence>
<comment type="similarity">
    <text evidence="2">Belongs to the SNF7 family.</text>
</comment>
<dbReference type="SFLD" id="SFLDG01129">
    <property type="entry name" value="C1.5:_HAD__Beta-PGM__Phosphata"/>
    <property type="match status" value="1"/>
</dbReference>
<evidence type="ECO:0000256" key="8">
    <source>
        <dbReference type="ARBA" id="ARBA00022801"/>
    </source>
</evidence>
<comment type="similarity">
    <text evidence="4">Belongs to the ubiquitin family.</text>
</comment>
<evidence type="ECO:0000256" key="9">
    <source>
        <dbReference type="ARBA" id="ARBA00022842"/>
    </source>
</evidence>
<dbReference type="Proteomes" id="UP000322234">
    <property type="component" value="Unassembled WGS sequence"/>
</dbReference>
<comment type="catalytic activity">
    <reaction evidence="15">
        <text>O-phospho-L-tyrosyl-[protein] + H2O = L-tyrosyl-[protein] + phosphate</text>
        <dbReference type="Rhea" id="RHEA:10684"/>
        <dbReference type="Rhea" id="RHEA-COMP:10136"/>
        <dbReference type="Rhea" id="RHEA-COMP:20101"/>
        <dbReference type="ChEBI" id="CHEBI:15377"/>
        <dbReference type="ChEBI" id="CHEBI:43474"/>
        <dbReference type="ChEBI" id="CHEBI:46858"/>
        <dbReference type="ChEBI" id="CHEBI:61978"/>
        <dbReference type="EC" id="3.1.3.48"/>
    </reaction>
</comment>
<evidence type="ECO:0000256" key="13">
    <source>
        <dbReference type="ARBA" id="ARBA00046971"/>
    </source>
</evidence>
<dbReference type="CDD" id="cd01806">
    <property type="entry name" value="Ubl_NEDD8"/>
    <property type="match status" value="1"/>
</dbReference>
<accession>A0A6B0RP76</accession>
<dbReference type="AlphaFoldDB" id="A0A6B0RP76"/>
<evidence type="ECO:0000256" key="5">
    <source>
        <dbReference type="ARBA" id="ARBA00013064"/>
    </source>
</evidence>